<dbReference type="InterPro" id="IPR012349">
    <property type="entry name" value="Split_barrel_FMN-bd"/>
</dbReference>
<proteinExistence type="predicted"/>
<organism evidence="2">
    <name type="scientific">marine metagenome</name>
    <dbReference type="NCBI Taxonomy" id="408172"/>
    <lineage>
        <taxon>unclassified sequences</taxon>
        <taxon>metagenomes</taxon>
        <taxon>ecological metagenomes</taxon>
    </lineage>
</organism>
<accession>A0A382V7Z8</accession>
<dbReference type="SUPFAM" id="SSF50475">
    <property type="entry name" value="FMN-binding split barrel"/>
    <property type="match status" value="1"/>
</dbReference>
<dbReference type="AlphaFoldDB" id="A0A382V7Z8"/>
<sequence length="113" mass="12837">MPKPEPEKLSADEARVEALRVVAEDHFPYLATLDADQPRLRPVSPVKTDGFTVYVANLKSYGKTAEIEANPKVELCYLDKGHDQVRITAVAEVLKERETLESIWNENPLLRQY</sequence>
<gene>
    <name evidence="2" type="ORF">METZ01_LOCUS395476</name>
</gene>
<dbReference type="EMBL" id="UINC01149888">
    <property type="protein sequence ID" value="SVD42622.1"/>
    <property type="molecule type" value="Genomic_DNA"/>
</dbReference>
<dbReference type="Gene3D" id="2.30.110.10">
    <property type="entry name" value="Electron Transport, Fmn-binding Protein, Chain A"/>
    <property type="match status" value="1"/>
</dbReference>
<name>A0A382V7Z8_9ZZZZ</name>
<dbReference type="InterPro" id="IPR011576">
    <property type="entry name" value="Pyridox_Oxase_N"/>
</dbReference>
<evidence type="ECO:0000313" key="2">
    <source>
        <dbReference type="EMBL" id="SVD42622.1"/>
    </source>
</evidence>
<protein>
    <recommendedName>
        <fullName evidence="1">Pyridoxamine 5'-phosphate oxidase N-terminal domain-containing protein</fullName>
    </recommendedName>
</protein>
<feature type="domain" description="Pyridoxamine 5'-phosphate oxidase N-terminal" evidence="1">
    <location>
        <begin position="20"/>
        <end position="105"/>
    </location>
</feature>
<dbReference type="Pfam" id="PF01243">
    <property type="entry name" value="PNPOx_N"/>
    <property type="match status" value="1"/>
</dbReference>
<reference evidence="2" key="1">
    <citation type="submission" date="2018-05" db="EMBL/GenBank/DDBJ databases">
        <authorList>
            <person name="Lanie J.A."/>
            <person name="Ng W.-L."/>
            <person name="Kazmierczak K.M."/>
            <person name="Andrzejewski T.M."/>
            <person name="Davidsen T.M."/>
            <person name="Wayne K.J."/>
            <person name="Tettelin H."/>
            <person name="Glass J.I."/>
            <person name="Rusch D."/>
            <person name="Podicherti R."/>
            <person name="Tsui H.-C.T."/>
            <person name="Winkler M.E."/>
        </authorList>
    </citation>
    <scope>NUCLEOTIDE SEQUENCE</scope>
</reference>
<evidence type="ECO:0000259" key="1">
    <source>
        <dbReference type="Pfam" id="PF01243"/>
    </source>
</evidence>
<feature type="non-terminal residue" evidence="2">
    <location>
        <position position="113"/>
    </location>
</feature>